<dbReference type="EMBL" id="JAAMOX010000001">
    <property type="protein sequence ID" value="NIH53216.1"/>
    <property type="molecule type" value="Genomic_DNA"/>
</dbReference>
<name>A0A7X5R088_9MICO</name>
<dbReference type="PROSITE" id="PS51077">
    <property type="entry name" value="HTH_ICLR"/>
    <property type="match status" value="1"/>
</dbReference>
<evidence type="ECO:0000259" key="7">
    <source>
        <dbReference type="PROSITE" id="PS51077"/>
    </source>
</evidence>
<dbReference type="InterPro" id="IPR029016">
    <property type="entry name" value="GAF-like_dom_sf"/>
</dbReference>
<dbReference type="Proteomes" id="UP000541033">
    <property type="component" value="Unassembled WGS sequence"/>
</dbReference>
<dbReference type="Gene3D" id="1.10.10.10">
    <property type="entry name" value="Winged helix-like DNA-binding domain superfamily/Winged helix DNA-binding domain"/>
    <property type="match status" value="1"/>
</dbReference>
<dbReference type="Pfam" id="PF01614">
    <property type="entry name" value="IclR_C"/>
    <property type="match status" value="1"/>
</dbReference>
<keyword evidence="2" id="KW-0805">Transcription regulation</keyword>
<dbReference type="GO" id="GO:0003677">
    <property type="term" value="F:DNA binding"/>
    <property type="evidence" value="ECO:0007669"/>
    <property type="project" value="UniProtKB-KW"/>
</dbReference>
<proteinExistence type="predicted"/>
<dbReference type="PROSITE" id="PS51078">
    <property type="entry name" value="ICLR_ED"/>
    <property type="match status" value="1"/>
</dbReference>
<dbReference type="SUPFAM" id="SSF55781">
    <property type="entry name" value="GAF domain-like"/>
    <property type="match status" value="1"/>
</dbReference>
<dbReference type="FunFam" id="1.10.10.10:FF:000056">
    <property type="entry name" value="IclR family transcriptional regulator"/>
    <property type="match status" value="1"/>
</dbReference>
<evidence type="ECO:0000313" key="10">
    <source>
        <dbReference type="Proteomes" id="UP000541033"/>
    </source>
</evidence>
<evidence type="ECO:0000256" key="1">
    <source>
        <dbReference type="ARBA" id="ARBA00022798"/>
    </source>
</evidence>
<protein>
    <recommendedName>
        <fullName evidence="6">Glycerol operon regulatory protein</fullName>
    </recommendedName>
</protein>
<dbReference type="GO" id="GO:0046278">
    <property type="term" value="P:3,4-dihydroxybenzoate metabolic process"/>
    <property type="evidence" value="ECO:0007669"/>
    <property type="project" value="InterPro"/>
</dbReference>
<keyword evidence="10" id="KW-1185">Reference proteome</keyword>
<dbReference type="InterPro" id="IPR014757">
    <property type="entry name" value="Tscrpt_reg_IclR_C"/>
</dbReference>
<accession>A0A7X5R088</accession>
<comment type="function">
    <text evidence="5">May be an activator protein for the gylABX operon.</text>
</comment>
<dbReference type="PANTHER" id="PTHR30136">
    <property type="entry name" value="HELIX-TURN-HELIX TRANSCRIPTIONAL REGULATOR, ICLR FAMILY"/>
    <property type="match status" value="1"/>
</dbReference>
<evidence type="ECO:0000256" key="4">
    <source>
        <dbReference type="ARBA" id="ARBA00023163"/>
    </source>
</evidence>
<keyword evidence="3" id="KW-0238">DNA-binding</keyword>
<evidence type="ECO:0000256" key="6">
    <source>
        <dbReference type="ARBA" id="ARBA00070406"/>
    </source>
</evidence>
<comment type="caution">
    <text evidence="9">The sequence shown here is derived from an EMBL/GenBank/DDBJ whole genome shotgun (WGS) entry which is preliminary data.</text>
</comment>
<dbReference type="NCBIfam" id="TIGR02431">
    <property type="entry name" value="pcaR_pcaU"/>
    <property type="match status" value="1"/>
</dbReference>
<evidence type="ECO:0000259" key="8">
    <source>
        <dbReference type="PROSITE" id="PS51078"/>
    </source>
</evidence>
<reference evidence="9 10" key="1">
    <citation type="submission" date="2020-02" db="EMBL/GenBank/DDBJ databases">
        <title>Sequencing the genomes of 1000 actinobacteria strains.</title>
        <authorList>
            <person name="Klenk H.-P."/>
        </authorList>
    </citation>
    <scope>NUCLEOTIDE SEQUENCE [LARGE SCALE GENOMIC DNA]</scope>
    <source>
        <strain evidence="9 10">DSM 27960</strain>
    </source>
</reference>
<dbReference type="InterPro" id="IPR036390">
    <property type="entry name" value="WH_DNA-bd_sf"/>
</dbReference>
<keyword evidence="4" id="KW-0804">Transcription</keyword>
<dbReference type="GO" id="GO:0003700">
    <property type="term" value="F:DNA-binding transcription factor activity"/>
    <property type="evidence" value="ECO:0007669"/>
    <property type="project" value="TreeGrafter"/>
</dbReference>
<dbReference type="SUPFAM" id="SSF46785">
    <property type="entry name" value="Winged helix' DNA-binding domain"/>
    <property type="match status" value="1"/>
</dbReference>
<evidence type="ECO:0000313" key="9">
    <source>
        <dbReference type="EMBL" id="NIH53216.1"/>
    </source>
</evidence>
<organism evidence="9 10">
    <name type="scientific">Lysinibacter cavernae</name>
    <dbReference type="NCBI Taxonomy" id="1640652"/>
    <lineage>
        <taxon>Bacteria</taxon>
        <taxon>Bacillati</taxon>
        <taxon>Actinomycetota</taxon>
        <taxon>Actinomycetes</taxon>
        <taxon>Micrococcales</taxon>
        <taxon>Microbacteriaceae</taxon>
        <taxon>Lysinibacter</taxon>
    </lineage>
</organism>
<feature type="domain" description="IclR-ED" evidence="8">
    <location>
        <begin position="93"/>
        <end position="284"/>
    </location>
</feature>
<evidence type="ECO:0000256" key="5">
    <source>
        <dbReference type="ARBA" id="ARBA00058938"/>
    </source>
</evidence>
<evidence type="ECO:0000256" key="2">
    <source>
        <dbReference type="ARBA" id="ARBA00023015"/>
    </source>
</evidence>
<dbReference type="GO" id="GO:0045892">
    <property type="term" value="P:negative regulation of DNA-templated transcription"/>
    <property type="evidence" value="ECO:0007669"/>
    <property type="project" value="TreeGrafter"/>
</dbReference>
<evidence type="ECO:0000256" key="3">
    <source>
        <dbReference type="ARBA" id="ARBA00023125"/>
    </source>
</evidence>
<feature type="domain" description="HTH iclR-type" evidence="7">
    <location>
        <begin position="32"/>
        <end position="92"/>
    </location>
</feature>
<dbReference type="InterPro" id="IPR036388">
    <property type="entry name" value="WH-like_DNA-bd_sf"/>
</dbReference>
<sequence length="284" mass="30604">MSTGVAVAEVASTIESPDETPVNAGAAGEQFVQSLARGLTVIRAFDGEHTSMTLSEVAKRADLNRAAARRFLHTLVELGYVRTDGRTFELTPLVLQLGYAFMSGQTLPRLAQPLLEDLSAKLHESVSMAVLDGADIVYVARIHTKRIMSTAITVGTRFPAYVTSMGRVLLAALPPKELDAYFETLEPQALTSRTVTDTAVLRERIELAGRQGWAMIDQELEQGLRSVAVPVADVDGKVVAALNVSMQASLLSDGETDVAETIAAMVAELQDMVRHLVELQRSLG</sequence>
<dbReference type="AlphaFoldDB" id="A0A7X5R088"/>
<dbReference type="InterPro" id="IPR005471">
    <property type="entry name" value="Tscrpt_reg_IclR_N"/>
</dbReference>
<dbReference type="Gene3D" id="3.30.450.40">
    <property type="match status" value="1"/>
</dbReference>
<keyword evidence="1" id="KW-0319">Glycerol metabolism</keyword>
<dbReference type="InterPro" id="IPR050707">
    <property type="entry name" value="HTH_MetabolicPath_Reg"/>
</dbReference>
<dbReference type="GO" id="GO:0006071">
    <property type="term" value="P:glycerol metabolic process"/>
    <property type="evidence" value="ECO:0007669"/>
    <property type="project" value="UniProtKB-KW"/>
</dbReference>
<dbReference type="PANTHER" id="PTHR30136:SF34">
    <property type="entry name" value="TRANSCRIPTIONAL REGULATOR"/>
    <property type="match status" value="1"/>
</dbReference>
<dbReference type="SMART" id="SM00346">
    <property type="entry name" value="HTH_ICLR"/>
    <property type="match status" value="1"/>
</dbReference>
<dbReference type="InterPro" id="IPR012794">
    <property type="entry name" value="PcaR_PcaU"/>
</dbReference>
<dbReference type="Pfam" id="PF09339">
    <property type="entry name" value="HTH_IclR"/>
    <property type="match status" value="1"/>
</dbReference>
<gene>
    <name evidence="9" type="ORF">FHX76_001084</name>
</gene>
<dbReference type="GO" id="GO:0045893">
    <property type="term" value="P:positive regulation of DNA-templated transcription"/>
    <property type="evidence" value="ECO:0007669"/>
    <property type="project" value="InterPro"/>
</dbReference>